<sequence>MSRQSPSLTGSSLKKIAMIIMLIDHIGACVFERGLLLVDEMRNDAALFEMLRNTDRILRLIGRVSFPIFCFLLVEGFLHTHDRKKYALRLFLFALVSEIPFDLAIMGRLFDPVHQNVFFTLLIGLLAMMLCDYFRMQAQPVAQVLVLILAMVLAWALHTDYGYRGVLLIELLYIFRYDRMKQVVAGAVAFSWETTAPLAFIPVWFYNGKRGKSGKWFFYWFYPVHLLILWGVKTFLLPILISV</sequence>
<evidence type="ECO:0000313" key="3">
    <source>
        <dbReference type="Proteomes" id="UP001299235"/>
    </source>
</evidence>
<gene>
    <name evidence="2" type="ORF">LKD42_14660</name>
</gene>
<name>A0ABS8EZ33_9FIRM</name>
<feature type="transmembrane region" description="Helical" evidence="1">
    <location>
        <begin position="116"/>
        <end position="134"/>
    </location>
</feature>
<protein>
    <submittedName>
        <fullName evidence="2">Conjugal transfer protein TraX</fullName>
    </submittedName>
</protein>
<feature type="transmembrane region" description="Helical" evidence="1">
    <location>
        <begin position="183"/>
        <end position="205"/>
    </location>
</feature>
<dbReference type="EMBL" id="JAJEQE010000085">
    <property type="protein sequence ID" value="MCC2150467.1"/>
    <property type="molecule type" value="Genomic_DNA"/>
</dbReference>
<feature type="transmembrane region" description="Helical" evidence="1">
    <location>
        <begin position="57"/>
        <end position="78"/>
    </location>
</feature>
<feature type="transmembrane region" description="Helical" evidence="1">
    <location>
        <begin position="141"/>
        <end position="163"/>
    </location>
</feature>
<reference evidence="2 3" key="1">
    <citation type="submission" date="2021-10" db="EMBL/GenBank/DDBJ databases">
        <title>Anaerobic single-cell dispensing facilitates the cultivation of human gut bacteria.</title>
        <authorList>
            <person name="Afrizal A."/>
        </authorList>
    </citation>
    <scope>NUCLEOTIDE SEQUENCE [LARGE SCALE GENOMIC DNA]</scope>
    <source>
        <strain evidence="2 3">CLA-AA-H246</strain>
    </source>
</reference>
<organism evidence="2 3">
    <name type="scientific">Hominisplanchenecus faecis</name>
    <dbReference type="NCBI Taxonomy" id="2885351"/>
    <lineage>
        <taxon>Bacteria</taxon>
        <taxon>Bacillati</taxon>
        <taxon>Bacillota</taxon>
        <taxon>Clostridia</taxon>
        <taxon>Lachnospirales</taxon>
        <taxon>Lachnospiraceae</taxon>
        <taxon>Hominisplanchenecus</taxon>
    </lineage>
</organism>
<evidence type="ECO:0000256" key="1">
    <source>
        <dbReference type="SAM" id="Phobius"/>
    </source>
</evidence>
<keyword evidence="3" id="KW-1185">Reference proteome</keyword>
<dbReference type="InterPro" id="IPR008875">
    <property type="entry name" value="TraX"/>
</dbReference>
<feature type="transmembrane region" description="Helical" evidence="1">
    <location>
        <begin position="217"/>
        <end position="241"/>
    </location>
</feature>
<feature type="transmembrane region" description="Helical" evidence="1">
    <location>
        <begin position="16"/>
        <end position="37"/>
    </location>
</feature>
<keyword evidence="1" id="KW-1133">Transmembrane helix</keyword>
<accession>A0ABS8EZ33</accession>
<proteinExistence type="predicted"/>
<dbReference type="Pfam" id="PF05857">
    <property type="entry name" value="TraX"/>
    <property type="match status" value="1"/>
</dbReference>
<keyword evidence="1" id="KW-0812">Transmembrane</keyword>
<dbReference type="RefSeq" id="WP_248836137.1">
    <property type="nucleotide sequence ID" value="NZ_JAJEQE010000085.1"/>
</dbReference>
<keyword evidence="1" id="KW-0472">Membrane</keyword>
<comment type="caution">
    <text evidence="2">The sequence shown here is derived from an EMBL/GenBank/DDBJ whole genome shotgun (WGS) entry which is preliminary data.</text>
</comment>
<dbReference type="Proteomes" id="UP001299235">
    <property type="component" value="Unassembled WGS sequence"/>
</dbReference>
<evidence type="ECO:0000313" key="2">
    <source>
        <dbReference type="EMBL" id="MCC2150467.1"/>
    </source>
</evidence>